<dbReference type="GO" id="GO:0046872">
    <property type="term" value="F:metal ion binding"/>
    <property type="evidence" value="ECO:0007669"/>
    <property type="project" value="UniProtKB-KW"/>
</dbReference>
<evidence type="ECO:0000313" key="17">
    <source>
        <dbReference type="EMBL" id="KAA6340109.1"/>
    </source>
</evidence>
<evidence type="ECO:0000256" key="5">
    <source>
        <dbReference type="ARBA" id="ARBA00022741"/>
    </source>
</evidence>
<dbReference type="Gene3D" id="3.90.950.10">
    <property type="match status" value="1"/>
</dbReference>
<dbReference type="GO" id="GO:0000166">
    <property type="term" value="F:nucleotide binding"/>
    <property type="evidence" value="ECO:0007669"/>
    <property type="project" value="UniProtKB-KW"/>
</dbReference>
<accession>A0A5J4S1V4</accession>
<evidence type="ECO:0000256" key="8">
    <source>
        <dbReference type="ARBA" id="ARBA00023080"/>
    </source>
</evidence>
<keyword evidence="7" id="KW-0460">Magnesium</keyword>
<dbReference type="GO" id="GO:0017111">
    <property type="term" value="F:ribonucleoside triphosphate phosphatase activity"/>
    <property type="evidence" value="ECO:0007669"/>
    <property type="project" value="InterPro"/>
</dbReference>
<dbReference type="InterPro" id="IPR029001">
    <property type="entry name" value="ITPase-like_fam"/>
</dbReference>
<evidence type="ECO:0000256" key="4">
    <source>
        <dbReference type="ARBA" id="ARBA00022723"/>
    </source>
</evidence>
<gene>
    <name evidence="17" type="ORF">EZS27_012007</name>
</gene>
<organism evidence="17">
    <name type="scientific">termite gut metagenome</name>
    <dbReference type="NCBI Taxonomy" id="433724"/>
    <lineage>
        <taxon>unclassified sequences</taxon>
        <taxon>metagenomes</taxon>
        <taxon>organismal metagenomes</taxon>
    </lineage>
</organism>
<comment type="subunit">
    <text evidence="3">Homodimer.</text>
</comment>
<keyword evidence="4" id="KW-0479">Metal-binding</keyword>
<proteinExistence type="inferred from homology"/>
<dbReference type="Pfam" id="PF01725">
    <property type="entry name" value="Ham1p_like"/>
    <property type="match status" value="1"/>
</dbReference>
<comment type="cofactor">
    <cofactor evidence="1">
        <name>Mg(2+)</name>
        <dbReference type="ChEBI" id="CHEBI:18420"/>
    </cofactor>
</comment>
<protein>
    <recommendedName>
        <fullName evidence="12">dITP/XTP pyrophosphatase</fullName>
        <ecNumber evidence="11">3.6.1.66</ecNumber>
    </recommendedName>
    <alternativeName>
        <fullName evidence="13">Non-canonical purine NTP pyrophosphatase</fullName>
    </alternativeName>
    <alternativeName>
        <fullName evidence="14">Non-standard purine NTP pyrophosphatase</fullName>
    </alternativeName>
    <alternativeName>
        <fullName evidence="16">Nucleoside-triphosphate diphosphatase</fullName>
    </alternativeName>
    <alternativeName>
        <fullName evidence="15">Nucleoside-triphosphate pyrophosphatase</fullName>
    </alternativeName>
</protein>
<dbReference type="FunFam" id="3.90.950.10:FF:000001">
    <property type="entry name" value="dITP/XTP pyrophosphatase"/>
    <property type="match status" value="1"/>
</dbReference>
<dbReference type="GO" id="GO:0009146">
    <property type="term" value="P:purine nucleoside triphosphate catabolic process"/>
    <property type="evidence" value="ECO:0007669"/>
    <property type="project" value="UniProtKB-ARBA"/>
</dbReference>
<sequence length="212" mass="23838">MDTDCCIIIIKNKFNSLMMKQLVFATNNPHKLEEVSFILGDKIKLLSLNDINCHVDIPETADTIEGNALLKARYIYENYQLNCFADDTGLEIEALNNEPGVHSARYAGEKKNAKANLLKVLQKLEGMENRKAQFRTVIALILNGEEYLFEGLVCGEIIKEKKGSLGFGYDPVFMPEGYNKTFAELGNEVKNTISHRAIAINKLCEFLCLKPV</sequence>
<dbReference type="GO" id="GO:0035870">
    <property type="term" value="F:dITP diphosphatase activity"/>
    <property type="evidence" value="ECO:0007669"/>
    <property type="project" value="RHEA"/>
</dbReference>
<comment type="catalytic activity">
    <reaction evidence="9">
        <text>dITP + H2O = dIMP + diphosphate + H(+)</text>
        <dbReference type="Rhea" id="RHEA:28342"/>
        <dbReference type="ChEBI" id="CHEBI:15377"/>
        <dbReference type="ChEBI" id="CHEBI:15378"/>
        <dbReference type="ChEBI" id="CHEBI:33019"/>
        <dbReference type="ChEBI" id="CHEBI:61194"/>
        <dbReference type="ChEBI" id="CHEBI:61382"/>
        <dbReference type="EC" id="3.6.1.66"/>
    </reaction>
</comment>
<dbReference type="NCBIfam" id="NF011398">
    <property type="entry name" value="PRK14823.1"/>
    <property type="match status" value="1"/>
</dbReference>
<evidence type="ECO:0000256" key="2">
    <source>
        <dbReference type="ARBA" id="ARBA00008023"/>
    </source>
</evidence>
<evidence type="ECO:0000256" key="7">
    <source>
        <dbReference type="ARBA" id="ARBA00022842"/>
    </source>
</evidence>
<keyword evidence="5" id="KW-0547">Nucleotide-binding</keyword>
<dbReference type="InterPro" id="IPR002637">
    <property type="entry name" value="RdgB/HAM1"/>
</dbReference>
<dbReference type="SUPFAM" id="SSF52972">
    <property type="entry name" value="ITPase-like"/>
    <property type="match status" value="1"/>
</dbReference>
<evidence type="ECO:0000256" key="10">
    <source>
        <dbReference type="ARBA" id="ARBA00052017"/>
    </source>
</evidence>
<keyword evidence="8" id="KW-0546">Nucleotide metabolism</keyword>
<keyword evidence="6 17" id="KW-0378">Hydrolase</keyword>
<reference evidence="17" key="1">
    <citation type="submission" date="2019-03" db="EMBL/GenBank/DDBJ databases">
        <title>Single cell metagenomics reveals metabolic interactions within the superorganism composed of flagellate Streblomastix strix and complex community of Bacteroidetes bacteria on its surface.</title>
        <authorList>
            <person name="Treitli S.C."/>
            <person name="Kolisko M."/>
            <person name="Husnik F."/>
            <person name="Keeling P."/>
            <person name="Hampl V."/>
        </authorList>
    </citation>
    <scope>NUCLEOTIDE SEQUENCE</scope>
    <source>
        <strain evidence="17">STM</strain>
    </source>
</reference>
<dbReference type="GO" id="GO:0005829">
    <property type="term" value="C:cytosol"/>
    <property type="evidence" value="ECO:0007669"/>
    <property type="project" value="TreeGrafter"/>
</dbReference>
<dbReference type="HAMAP" id="MF_01405">
    <property type="entry name" value="Non_canon_purine_NTPase"/>
    <property type="match status" value="1"/>
</dbReference>
<evidence type="ECO:0000256" key="9">
    <source>
        <dbReference type="ARBA" id="ARBA00051875"/>
    </source>
</evidence>
<evidence type="ECO:0000256" key="16">
    <source>
        <dbReference type="ARBA" id="ARBA00083635"/>
    </source>
</evidence>
<comment type="caution">
    <text evidence="17">The sequence shown here is derived from an EMBL/GenBank/DDBJ whole genome shotgun (WGS) entry which is preliminary data.</text>
</comment>
<dbReference type="PANTHER" id="PTHR11067:SF9">
    <property type="entry name" value="INOSINE TRIPHOSPHATE PYROPHOSPHATASE"/>
    <property type="match status" value="1"/>
</dbReference>
<comment type="similarity">
    <text evidence="2">Belongs to the HAM1 NTPase family.</text>
</comment>
<dbReference type="GO" id="GO:0036222">
    <property type="term" value="F:XTP diphosphatase activity"/>
    <property type="evidence" value="ECO:0007669"/>
    <property type="project" value="UniProtKB-ARBA"/>
</dbReference>
<dbReference type="PANTHER" id="PTHR11067">
    <property type="entry name" value="INOSINE TRIPHOSPHATE PYROPHOSPHATASE/HAM1 PROTEIN"/>
    <property type="match status" value="1"/>
</dbReference>
<dbReference type="GO" id="GO:0009117">
    <property type="term" value="P:nucleotide metabolic process"/>
    <property type="evidence" value="ECO:0007669"/>
    <property type="project" value="UniProtKB-KW"/>
</dbReference>
<dbReference type="InterPro" id="IPR020922">
    <property type="entry name" value="dITP/XTP_pyrophosphatase"/>
</dbReference>
<dbReference type="EMBL" id="SNRY01000483">
    <property type="protein sequence ID" value="KAA6340109.1"/>
    <property type="molecule type" value="Genomic_DNA"/>
</dbReference>
<evidence type="ECO:0000256" key="14">
    <source>
        <dbReference type="ARBA" id="ARBA00078805"/>
    </source>
</evidence>
<dbReference type="GO" id="GO:0036220">
    <property type="term" value="F:ITP diphosphatase activity"/>
    <property type="evidence" value="ECO:0007669"/>
    <property type="project" value="UniProtKB-EC"/>
</dbReference>
<evidence type="ECO:0000256" key="6">
    <source>
        <dbReference type="ARBA" id="ARBA00022801"/>
    </source>
</evidence>
<dbReference type="NCBIfam" id="TIGR00042">
    <property type="entry name" value="RdgB/HAM1 family non-canonical purine NTP pyrophosphatase"/>
    <property type="match status" value="1"/>
</dbReference>
<dbReference type="EC" id="3.6.1.66" evidence="11"/>
<name>A0A5J4S1V4_9ZZZZ</name>
<evidence type="ECO:0000256" key="1">
    <source>
        <dbReference type="ARBA" id="ARBA00001946"/>
    </source>
</evidence>
<evidence type="ECO:0000256" key="13">
    <source>
        <dbReference type="ARBA" id="ARBA00075987"/>
    </source>
</evidence>
<dbReference type="AlphaFoldDB" id="A0A5J4S1V4"/>
<evidence type="ECO:0000256" key="3">
    <source>
        <dbReference type="ARBA" id="ARBA00011738"/>
    </source>
</evidence>
<evidence type="ECO:0000256" key="12">
    <source>
        <dbReference type="ARBA" id="ARBA00071289"/>
    </source>
</evidence>
<evidence type="ECO:0000256" key="11">
    <source>
        <dbReference type="ARBA" id="ARBA00066468"/>
    </source>
</evidence>
<comment type="catalytic activity">
    <reaction evidence="10">
        <text>XTP + H2O = XMP + diphosphate + H(+)</text>
        <dbReference type="Rhea" id="RHEA:28610"/>
        <dbReference type="ChEBI" id="CHEBI:15377"/>
        <dbReference type="ChEBI" id="CHEBI:15378"/>
        <dbReference type="ChEBI" id="CHEBI:33019"/>
        <dbReference type="ChEBI" id="CHEBI:57464"/>
        <dbReference type="ChEBI" id="CHEBI:61314"/>
        <dbReference type="EC" id="3.6.1.66"/>
    </reaction>
</comment>
<dbReference type="CDD" id="cd00515">
    <property type="entry name" value="HAM1"/>
    <property type="match status" value="1"/>
</dbReference>
<evidence type="ECO:0000256" key="15">
    <source>
        <dbReference type="ARBA" id="ARBA00083186"/>
    </source>
</evidence>